<dbReference type="EMBL" id="UINC01023627">
    <property type="protein sequence ID" value="SVA95663.1"/>
    <property type="molecule type" value="Genomic_DNA"/>
</dbReference>
<name>A0A382A3Z9_9ZZZZ</name>
<reference evidence="1" key="1">
    <citation type="submission" date="2018-05" db="EMBL/GenBank/DDBJ databases">
        <authorList>
            <person name="Lanie J.A."/>
            <person name="Ng W.-L."/>
            <person name="Kazmierczak K.M."/>
            <person name="Andrzejewski T.M."/>
            <person name="Davidsen T.M."/>
            <person name="Wayne K.J."/>
            <person name="Tettelin H."/>
            <person name="Glass J.I."/>
            <person name="Rusch D."/>
            <person name="Podicherti R."/>
            <person name="Tsui H.-C.T."/>
            <person name="Winkler M.E."/>
        </authorList>
    </citation>
    <scope>NUCLEOTIDE SEQUENCE</scope>
</reference>
<dbReference type="PROSITE" id="PS00092">
    <property type="entry name" value="N6_MTASE"/>
    <property type="match status" value="1"/>
</dbReference>
<protein>
    <recommendedName>
        <fullName evidence="2">RNA cap guanine-N2 methyltransferase</fullName>
    </recommendedName>
</protein>
<dbReference type="GO" id="GO:0005634">
    <property type="term" value="C:nucleus"/>
    <property type="evidence" value="ECO:0007669"/>
    <property type="project" value="TreeGrafter"/>
</dbReference>
<dbReference type="AlphaFoldDB" id="A0A382A3Z9"/>
<dbReference type="InterPro" id="IPR029063">
    <property type="entry name" value="SAM-dependent_MTases_sf"/>
</dbReference>
<dbReference type="Gene3D" id="3.40.50.150">
    <property type="entry name" value="Vaccinia Virus protein VP39"/>
    <property type="match status" value="1"/>
</dbReference>
<dbReference type="PANTHER" id="PTHR14741:SF32">
    <property type="entry name" value="TRIMETHYLGUANOSINE SYNTHASE"/>
    <property type="match status" value="1"/>
</dbReference>
<dbReference type="GO" id="GO:0003676">
    <property type="term" value="F:nucleic acid binding"/>
    <property type="evidence" value="ECO:0007669"/>
    <property type="project" value="InterPro"/>
</dbReference>
<accession>A0A382A3Z9</accession>
<dbReference type="Pfam" id="PF09445">
    <property type="entry name" value="Methyltransf_15"/>
    <property type="match status" value="1"/>
</dbReference>
<evidence type="ECO:0000313" key="1">
    <source>
        <dbReference type="EMBL" id="SVA95663.1"/>
    </source>
</evidence>
<dbReference type="SUPFAM" id="SSF53335">
    <property type="entry name" value="S-adenosyl-L-methionine-dependent methyltransferases"/>
    <property type="match status" value="1"/>
</dbReference>
<dbReference type="PANTHER" id="PTHR14741">
    <property type="entry name" value="S-ADENOSYLMETHIONINE-DEPENDENT METHYLTRANSFERASE RELATED"/>
    <property type="match status" value="1"/>
</dbReference>
<gene>
    <name evidence="1" type="ORF">METZ01_LOCUS148517</name>
</gene>
<evidence type="ECO:0008006" key="2">
    <source>
        <dbReference type="Google" id="ProtNLM"/>
    </source>
</evidence>
<dbReference type="GO" id="GO:0071164">
    <property type="term" value="F:RNA cap trimethylguanosine synthase activity"/>
    <property type="evidence" value="ECO:0007669"/>
    <property type="project" value="TreeGrafter"/>
</dbReference>
<proteinExistence type="predicted"/>
<organism evidence="1">
    <name type="scientific">marine metagenome</name>
    <dbReference type="NCBI Taxonomy" id="408172"/>
    <lineage>
        <taxon>unclassified sequences</taxon>
        <taxon>metagenomes</taxon>
        <taxon>ecological metagenomes</taxon>
    </lineage>
</organism>
<dbReference type="InterPro" id="IPR019012">
    <property type="entry name" value="RNA_cap_Gua-N2-MeTrfase"/>
</dbReference>
<sequence>MRNIIKSLPIENLQYLFEGRESFLRKLKMDNVAVYSMTPLEESKRIAEIISSYVSKKGTITDMTACVGGDTIRFSHVFKHINAIEISSERCQFLQHNVETYGCKNVSVFQGNCLEIIQGLKQDVIYIDPPWGGKKYKYKKKVNLYLSTTPMWSICNNLQNLSKIIVLKVPLNFNEEFFVKKLIYDKEKVKRYVLEKMQLIIIENS</sequence>
<dbReference type="InterPro" id="IPR002052">
    <property type="entry name" value="DNA_methylase_N6_adenine_CS"/>
</dbReference>